<evidence type="ECO:0000256" key="6">
    <source>
        <dbReference type="ARBA" id="ARBA00022723"/>
    </source>
</evidence>
<keyword evidence="8 15" id="KW-0658">Purine biosynthesis</keyword>
<dbReference type="InterPro" id="IPR037123">
    <property type="entry name" value="PRibGlycinamide_synth_C_sf"/>
</dbReference>
<dbReference type="GO" id="GO:0005524">
    <property type="term" value="F:ATP binding"/>
    <property type="evidence" value="ECO:0007669"/>
    <property type="project" value="UniProtKB-UniRule"/>
</dbReference>
<dbReference type="STRING" id="1156935.QWE_13353"/>
<dbReference type="PROSITE" id="PS00184">
    <property type="entry name" value="GARS"/>
    <property type="match status" value="1"/>
</dbReference>
<dbReference type="EMBL" id="ALJF01000010">
    <property type="protein sequence ID" value="EKF59243.1"/>
    <property type="molecule type" value="Genomic_DNA"/>
</dbReference>
<evidence type="ECO:0000313" key="20">
    <source>
        <dbReference type="Proteomes" id="UP000007123"/>
    </source>
</evidence>
<dbReference type="EC" id="6.3.4.13" evidence="4 15"/>
<dbReference type="FunFam" id="3.30.470.20:FF:000031">
    <property type="entry name" value="Phosphoribosylamine--glycine ligase"/>
    <property type="match status" value="1"/>
</dbReference>
<dbReference type="InterPro" id="IPR013815">
    <property type="entry name" value="ATP_grasp_subdomain_1"/>
</dbReference>
<keyword evidence="10" id="KW-0460">Magnesium</keyword>
<evidence type="ECO:0000256" key="9">
    <source>
        <dbReference type="ARBA" id="ARBA00022840"/>
    </source>
</evidence>
<sequence length="423" mass="44356">MKVLLIGSGGREHALAWKIAQSPLLTKLYAAPGNPGIAEEAELVSLDTEDHAAVVQFCKDKAIDFVVVGPEAPLVAGIADRLREAGIAVFGPSAAAAQLEGSKGFTKDVCARFNIPTGAYQRFNNAPKAKAYVREQGAPIVIKADGLAAGKGVTVAMTLDEALAAIDDCFEGAFGAAGAEVVVEAFLDGEEASFFCLSDGKSLLPLATAQDHKRVGDGDTGPNTGGMGAYSPAPVMTPEMVERTMKEIIEPTMRGMAEMGHPFQGVFFAGLMITAKGPELIEYNVRFGDPECQVLMMRLKSDLLPILHASATGTLDQVMAAWSDDPALTVVLASKGYPGAYDKATPITALPQAGDGAKVFHAGTAMKDGQLVATGGRVLNATARGQNVAEAQSAAYGLVDAVKWQNGFCRRDIGWRAIEREKA</sequence>
<dbReference type="SMART" id="SM01210">
    <property type="entry name" value="GARS_C"/>
    <property type="match status" value="1"/>
</dbReference>
<name>K2PE85_9HYPH</name>
<evidence type="ECO:0000256" key="13">
    <source>
        <dbReference type="ARBA" id="ARBA00042242"/>
    </source>
</evidence>
<dbReference type="SUPFAM" id="SSF56059">
    <property type="entry name" value="Glutathione synthetase ATP-binding domain-like"/>
    <property type="match status" value="1"/>
</dbReference>
<evidence type="ECO:0000259" key="18">
    <source>
        <dbReference type="PROSITE" id="PS50975"/>
    </source>
</evidence>
<dbReference type="InterPro" id="IPR016185">
    <property type="entry name" value="PreATP-grasp_dom_sf"/>
</dbReference>
<dbReference type="InterPro" id="IPR011054">
    <property type="entry name" value="Rudment_hybrid_motif"/>
</dbReference>
<evidence type="ECO:0000256" key="7">
    <source>
        <dbReference type="ARBA" id="ARBA00022741"/>
    </source>
</evidence>
<dbReference type="GO" id="GO:0046872">
    <property type="term" value="F:metal ion binding"/>
    <property type="evidence" value="ECO:0007669"/>
    <property type="project" value="UniProtKB-KW"/>
</dbReference>
<evidence type="ECO:0000256" key="1">
    <source>
        <dbReference type="ARBA" id="ARBA00001936"/>
    </source>
</evidence>
<dbReference type="PATRIC" id="fig|1156935.5.peg.2702"/>
<dbReference type="InterPro" id="IPR020561">
    <property type="entry name" value="PRibGlycinamid_synth_ATP-grasp"/>
</dbReference>
<dbReference type="eggNOG" id="COG0151">
    <property type="taxonomic scope" value="Bacteria"/>
</dbReference>
<keyword evidence="9 16" id="KW-0067">ATP-binding</keyword>
<dbReference type="UniPathway" id="UPA00074">
    <property type="reaction ID" value="UER00125"/>
</dbReference>
<evidence type="ECO:0000256" key="17">
    <source>
        <dbReference type="SAM" id="MobiDB-lite"/>
    </source>
</evidence>
<comment type="pathway">
    <text evidence="3 15">Purine metabolism; IMP biosynthesis via de novo pathway; N(1)-(5-phospho-D-ribosyl)glycinamide from 5-phospho-alpha-D-ribose 1-diphosphate: step 2/2.</text>
</comment>
<dbReference type="OrthoDB" id="9807240at2"/>
<evidence type="ECO:0000256" key="2">
    <source>
        <dbReference type="ARBA" id="ARBA00001946"/>
    </source>
</evidence>
<evidence type="ECO:0000256" key="10">
    <source>
        <dbReference type="ARBA" id="ARBA00022842"/>
    </source>
</evidence>
<dbReference type="SMART" id="SM01209">
    <property type="entry name" value="GARS_A"/>
    <property type="match status" value="1"/>
</dbReference>
<evidence type="ECO:0000256" key="5">
    <source>
        <dbReference type="ARBA" id="ARBA00022598"/>
    </source>
</evidence>
<evidence type="ECO:0000256" key="11">
    <source>
        <dbReference type="ARBA" id="ARBA00023211"/>
    </source>
</evidence>
<comment type="catalytic activity">
    <reaction evidence="15">
        <text>5-phospho-beta-D-ribosylamine + glycine + ATP = N(1)-(5-phospho-beta-D-ribosyl)glycinamide + ADP + phosphate + H(+)</text>
        <dbReference type="Rhea" id="RHEA:17453"/>
        <dbReference type="ChEBI" id="CHEBI:15378"/>
        <dbReference type="ChEBI" id="CHEBI:30616"/>
        <dbReference type="ChEBI" id="CHEBI:43474"/>
        <dbReference type="ChEBI" id="CHEBI:57305"/>
        <dbReference type="ChEBI" id="CHEBI:58681"/>
        <dbReference type="ChEBI" id="CHEBI:143788"/>
        <dbReference type="ChEBI" id="CHEBI:456216"/>
        <dbReference type="EC" id="6.3.4.13"/>
    </reaction>
</comment>
<dbReference type="SUPFAM" id="SSF52440">
    <property type="entry name" value="PreATP-grasp domain"/>
    <property type="match status" value="1"/>
</dbReference>
<comment type="caution">
    <text evidence="19">The sequence shown here is derived from an EMBL/GenBank/DDBJ whole genome shotgun (WGS) entry which is preliminary data.</text>
</comment>
<comment type="cofactor">
    <cofactor evidence="2">
        <name>Mg(2+)</name>
        <dbReference type="ChEBI" id="CHEBI:18420"/>
    </cofactor>
</comment>
<comment type="similarity">
    <text evidence="12 15">Belongs to the GARS family.</text>
</comment>
<accession>K2PE85</accession>
<protein>
    <recommendedName>
        <fullName evidence="4 15">Phosphoribosylamine--glycine ligase</fullName>
        <ecNumber evidence="4 15">6.3.4.13</ecNumber>
    </recommendedName>
    <alternativeName>
        <fullName evidence="15">GARS</fullName>
    </alternativeName>
    <alternativeName>
        <fullName evidence="13 15">Glycinamide ribonucleotide synthetase</fullName>
    </alternativeName>
    <alternativeName>
        <fullName evidence="14 15">Phosphoribosylglycinamide synthetase</fullName>
    </alternativeName>
</protein>
<evidence type="ECO:0000256" key="12">
    <source>
        <dbReference type="ARBA" id="ARBA00038345"/>
    </source>
</evidence>
<dbReference type="Gene3D" id="3.30.470.20">
    <property type="entry name" value="ATP-grasp fold, B domain"/>
    <property type="match status" value="1"/>
</dbReference>
<dbReference type="InterPro" id="IPR020562">
    <property type="entry name" value="PRibGlycinamide_synth_N"/>
</dbReference>
<dbReference type="SUPFAM" id="SSF51246">
    <property type="entry name" value="Rudiment single hybrid motif"/>
    <property type="match status" value="1"/>
</dbReference>
<gene>
    <name evidence="15" type="primary">purD</name>
    <name evidence="19" type="ORF">QWE_13353</name>
</gene>
<dbReference type="PROSITE" id="PS50975">
    <property type="entry name" value="ATP_GRASP"/>
    <property type="match status" value="1"/>
</dbReference>
<dbReference type="FunFam" id="3.40.50.20:FF:000006">
    <property type="entry name" value="Phosphoribosylamine--glycine ligase, chloroplastic"/>
    <property type="match status" value="1"/>
</dbReference>
<evidence type="ECO:0000256" key="14">
    <source>
        <dbReference type="ARBA" id="ARBA00042864"/>
    </source>
</evidence>
<evidence type="ECO:0000256" key="4">
    <source>
        <dbReference type="ARBA" id="ARBA00013255"/>
    </source>
</evidence>
<dbReference type="Pfam" id="PF02844">
    <property type="entry name" value="GARS_N"/>
    <property type="match status" value="1"/>
</dbReference>
<organism evidence="19 20">
    <name type="scientific">Agrobacterium albertimagni AOL15</name>
    <dbReference type="NCBI Taxonomy" id="1156935"/>
    <lineage>
        <taxon>Bacteria</taxon>
        <taxon>Pseudomonadati</taxon>
        <taxon>Pseudomonadota</taxon>
        <taxon>Alphaproteobacteria</taxon>
        <taxon>Hyphomicrobiales</taxon>
        <taxon>Rhizobiaceae</taxon>
        <taxon>Rhizobium/Agrobacterium group</taxon>
        <taxon>Agrobacterium</taxon>
    </lineage>
</organism>
<evidence type="ECO:0000256" key="16">
    <source>
        <dbReference type="PROSITE-ProRule" id="PRU00409"/>
    </source>
</evidence>
<keyword evidence="5 15" id="KW-0436">Ligase</keyword>
<dbReference type="Pfam" id="PF02843">
    <property type="entry name" value="GARS_C"/>
    <property type="match status" value="1"/>
</dbReference>
<dbReference type="Proteomes" id="UP000007123">
    <property type="component" value="Unassembled WGS sequence"/>
</dbReference>
<dbReference type="Gene3D" id="3.40.50.20">
    <property type="match status" value="1"/>
</dbReference>
<reference evidence="19 20" key="1">
    <citation type="journal article" date="2012" name="J. Bacteriol.">
        <title>Draft Genome Sequence of Agrobacterium albertimagni Strain AOL15.</title>
        <authorList>
            <person name="Trimble W.L."/>
            <person name="Phung le T."/>
            <person name="Meyer F."/>
            <person name="Gilbert J.A."/>
            <person name="Silver S."/>
        </authorList>
    </citation>
    <scope>NUCLEOTIDE SEQUENCE [LARGE SCALE GENOMIC DNA]</scope>
    <source>
        <strain evidence="19 20">AOL15</strain>
    </source>
</reference>
<dbReference type="FunFam" id="3.90.600.10:FF:000001">
    <property type="entry name" value="Trifunctional purine biosynthetic protein adenosine-3"/>
    <property type="match status" value="1"/>
</dbReference>
<feature type="region of interest" description="Disordered" evidence="17">
    <location>
        <begin position="213"/>
        <end position="233"/>
    </location>
</feature>
<evidence type="ECO:0000256" key="8">
    <source>
        <dbReference type="ARBA" id="ARBA00022755"/>
    </source>
</evidence>
<keyword evidence="6" id="KW-0479">Metal-binding</keyword>
<dbReference type="AlphaFoldDB" id="K2PE85"/>
<proteinExistence type="inferred from homology"/>
<keyword evidence="20" id="KW-1185">Reference proteome</keyword>
<dbReference type="RefSeq" id="WP_006726664.1">
    <property type="nucleotide sequence ID" value="NZ_ALJF01000010.1"/>
</dbReference>
<dbReference type="InterPro" id="IPR000115">
    <property type="entry name" value="PRibGlycinamide_synth"/>
</dbReference>
<evidence type="ECO:0000256" key="15">
    <source>
        <dbReference type="HAMAP-Rule" id="MF_00138"/>
    </source>
</evidence>
<dbReference type="HAMAP" id="MF_00138">
    <property type="entry name" value="GARS"/>
    <property type="match status" value="1"/>
</dbReference>
<dbReference type="GO" id="GO:0004637">
    <property type="term" value="F:phosphoribosylamine-glycine ligase activity"/>
    <property type="evidence" value="ECO:0007669"/>
    <property type="project" value="UniProtKB-UniRule"/>
</dbReference>
<dbReference type="Gene3D" id="3.30.1490.20">
    <property type="entry name" value="ATP-grasp fold, A domain"/>
    <property type="match status" value="1"/>
</dbReference>
<evidence type="ECO:0000256" key="3">
    <source>
        <dbReference type="ARBA" id="ARBA00005174"/>
    </source>
</evidence>
<dbReference type="InterPro" id="IPR011761">
    <property type="entry name" value="ATP-grasp"/>
</dbReference>
<dbReference type="InterPro" id="IPR020560">
    <property type="entry name" value="PRibGlycinamide_synth_C-dom"/>
</dbReference>
<dbReference type="GO" id="GO:0009113">
    <property type="term" value="P:purine nucleobase biosynthetic process"/>
    <property type="evidence" value="ECO:0007669"/>
    <property type="project" value="InterPro"/>
</dbReference>
<dbReference type="NCBIfam" id="TIGR00877">
    <property type="entry name" value="purD"/>
    <property type="match status" value="1"/>
</dbReference>
<dbReference type="GO" id="GO:0006189">
    <property type="term" value="P:'de novo' IMP biosynthetic process"/>
    <property type="evidence" value="ECO:0007669"/>
    <property type="project" value="UniProtKB-UniRule"/>
</dbReference>
<dbReference type="InterPro" id="IPR020559">
    <property type="entry name" value="PRibGlycinamide_synth_CS"/>
</dbReference>
<feature type="domain" description="ATP-grasp" evidence="18">
    <location>
        <begin position="107"/>
        <end position="312"/>
    </location>
</feature>
<keyword evidence="11" id="KW-0464">Manganese</keyword>
<keyword evidence="7 16" id="KW-0547">Nucleotide-binding</keyword>
<comment type="cofactor">
    <cofactor evidence="1">
        <name>Mn(2+)</name>
        <dbReference type="ChEBI" id="CHEBI:29035"/>
    </cofactor>
</comment>
<evidence type="ECO:0000313" key="19">
    <source>
        <dbReference type="EMBL" id="EKF59243.1"/>
    </source>
</evidence>
<dbReference type="PANTHER" id="PTHR43472:SF1">
    <property type="entry name" value="PHOSPHORIBOSYLAMINE--GLYCINE LIGASE, CHLOROPLASTIC"/>
    <property type="match status" value="1"/>
</dbReference>
<dbReference type="PANTHER" id="PTHR43472">
    <property type="entry name" value="PHOSPHORIBOSYLAMINE--GLYCINE LIGASE"/>
    <property type="match status" value="1"/>
</dbReference>
<dbReference type="Pfam" id="PF01071">
    <property type="entry name" value="GARS_A"/>
    <property type="match status" value="1"/>
</dbReference>
<dbReference type="Gene3D" id="3.90.600.10">
    <property type="entry name" value="Phosphoribosylglycinamide synthetase, C-terminal domain"/>
    <property type="match status" value="1"/>
</dbReference>